<keyword evidence="1" id="KW-0175">Coiled coil</keyword>
<protein>
    <submittedName>
        <fullName evidence="3">Flagellar motility protein MotE, a chaperone for MotC folding</fullName>
    </submittedName>
</protein>
<name>A0A1I1UC04_9BACL</name>
<evidence type="ECO:0000313" key="4">
    <source>
        <dbReference type="Proteomes" id="UP000198855"/>
    </source>
</evidence>
<evidence type="ECO:0000313" key="3">
    <source>
        <dbReference type="EMBL" id="SFD68289.1"/>
    </source>
</evidence>
<evidence type="ECO:0000256" key="2">
    <source>
        <dbReference type="SAM" id="Phobius"/>
    </source>
</evidence>
<keyword evidence="4" id="KW-1185">Reference proteome</keyword>
<dbReference type="SUPFAM" id="SSF158791">
    <property type="entry name" value="MgtE N-terminal domain-like"/>
    <property type="match status" value="1"/>
</dbReference>
<accession>A0A1I1UC04</accession>
<feature type="coiled-coil region" evidence="1">
    <location>
        <begin position="70"/>
        <end position="132"/>
    </location>
</feature>
<reference evidence="4" key="1">
    <citation type="submission" date="2016-10" db="EMBL/GenBank/DDBJ databases">
        <authorList>
            <person name="Varghese N."/>
            <person name="Submissions S."/>
        </authorList>
    </citation>
    <scope>NUCLEOTIDE SEQUENCE [LARGE SCALE GENOMIC DNA]</scope>
    <source>
        <strain evidence="4">CGMCC 1.10784</strain>
    </source>
</reference>
<keyword evidence="2" id="KW-0812">Transmembrane</keyword>
<keyword evidence="3" id="KW-0966">Cell projection</keyword>
<keyword evidence="2" id="KW-1133">Transmembrane helix</keyword>
<dbReference type="RefSeq" id="WP_091181588.1">
    <property type="nucleotide sequence ID" value="NZ_FOMT01000001.1"/>
</dbReference>
<evidence type="ECO:0000256" key="1">
    <source>
        <dbReference type="SAM" id="Coils"/>
    </source>
</evidence>
<feature type="transmembrane region" description="Helical" evidence="2">
    <location>
        <begin position="20"/>
        <end position="38"/>
    </location>
</feature>
<organism evidence="3 4">
    <name type="scientific">Paenibacillus catalpae</name>
    <dbReference type="NCBI Taxonomy" id="1045775"/>
    <lineage>
        <taxon>Bacteria</taxon>
        <taxon>Bacillati</taxon>
        <taxon>Bacillota</taxon>
        <taxon>Bacilli</taxon>
        <taxon>Bacillales</taxon>
        <taxon>Paenibacillaceae</taxon>
        <taxon>Paenibacillus</taxon>
    </lineage>
</organism>
<dbReference type="AlphaFoldDB" id="A0A1I1UC04"/>
<dbReference type="EMBL" id="FOMT01000001">
    <property type="protein sequence ID" value="SFD68289.1"/>
    <property type="molecule type" value="Genomic_DNA"/>
</dbReference>
<sequence>MADMDLEKQGYSGFERLMFFMTPILFTIVLLGALYVLFNTDTRNQMLDIGNSIPYLKEVLPEAKTADGQSNDNELKSANLSRKIDELQAQLQEKEAELAETAELKATQEQELKSMQEQINSLKASNEEKTADDAAYQAKIQELASMYSKIMPSKAAPILQSMTMDEMVLVLDSMRPDDRVRILEKMNPQTAADATMMLKDTVTAKDRQIAALQAEVKKAKPSETKQPSSQLSSDQLSATFAAMDAKSAGELLIKMADISPSKVIRILNTVDDTTRSAILAEMSGINQTITAQLMSKLMAGN</sequence>
<proteinExistence type="predicted"/>
<dbReference type="STRING" id="1045775.SAMN05216378_0979"/>
<gene>
    <name evidence="3" type="ORF">SAMN05216378_0979</name>
</gene>
<dbReference type="Proteomes" id="UP000198855">
    <property type="component" value="Unassembled WGS sequence"/>
</dbReference>
<keyword evidence="3" id="KW-0282">Flagellum</keyword>
<keyword evidence="2" id="KW-0472">Membrane</keyword>
<keyword evidence="3" id="KW-0969">Cilium</keyword>
<dbReference type="OrthoDB" id="2381574at2"/>